<keyword evidence="4" id="KW-1185">Reference proteome</keyword>
<accession>A0A9Q0N667</accession>
<dbReference type="OrthoDB" id="64893at2759"/>
<feature type="domain" description="Chitin-binding type-4" evidence="2">
    <location>
        <begin position="18"/>
        <end position="211"/>
    </location>
</feature>
<gene>
    <name evidence="3" type="ORF">Bhyg_09101</name>
</gene>
<organism evidence="3 4">
    <name type="scientific">Pseudolycoriella hygida</name>
    <dbReference type="NCBI Taxonomy" id="35572"/>
    <lineage>
        <taxon>Eukaryota</taxon>
        <taxon>Metazoa</taxon>
        <taxon>Ecdysozoa</taxon>
        <taxon>Arthropoda</taxon>
        <taxon>Hexapoda</taxon>
        <taxon>Insecta</taxon>
        <taxon>Pterygota</taxon>
        <taxon>Neoptera</taxon>
        <taxon>Endopterygota</taxon>
        <taxon>Diptera</taxon>
        <taxon>Nematocera</taxon>
        <taxon>Sciaroidea</taxon>
        <taxon>Sciaridae</taxon>
        <taxon>Pseudolycoriella</taxon>
    </lineage>
</organism>
<proteinExistence type="predicted"/>
<feature type="signal peptide" evidence="1">
    <location>
        <begin position="1"/>
        <end position="17"/>
    </location>
</feature>
<dbReference type="AlphaFoldDB" id="A0A9Q0N667"/>
<dbReference type="Pfam" id="PF03067">
    <property type="entry name" value="LPMO_10"/>
    <property type="match status" value="1"/>
</dbReference>
<evidence type="ECO:0000313" key="4">
    <source>
        <dbReference type="Proteomes" id="UP001151699"/>
    </source>
</evidence>
<evidence type="ECO:0000256" key="1">
    <source>
        <dbReference type="SAM" id="SignalP"/>
    </source>
</evidence>
<comment type="caution">
    <text evidence="3">The sequence shown here is derived from an EMBL/GenBank/DDBJ whole genome shotgun (WGS) entry which is preliminary data.</text>
</comment>
<feature type="chain" id="PRO_5040369363" description="Chitin-binding type-4 domain-containing protein" evidence="1">
    <location>
        <begin position="18"/>
        <end position="214"/>
    </location>
</feature>
<evidence type="ECO:0000313" key="3">
    <source>
        <dbReference type="EMBL" id="KAJ6644135.1"/>
    </source>
</evidence>
<keyword evidence="1" id="KW-0732">Signal</keyword>
<name>A0A9Q0N667_9DIPT</name>
<reference evidence="3" key="1">
    <citation type="submission" date="2022-07" db="EMBL/GenBank/DDBJ databases">
        <authorList>
            <person name="Trinca V."/>
            <person name="Uliana J.V.C."/>
            <person name="Torres T.T."/>
            <person name="Ward R.J."/>
            <person name="Monesi N."/>
        </authorList>
    </citation>
    <scope>NUCLEOTIDE SEQUENCE</scope>
    <source>
        <strain evidence="3">HSMRA1968</strain>
        <tissue evidence="3">Whole embryos</tissue>
    </source>
</reference>
<dbReference type="EMBL" id="WJQU01000002">
    <property type="protein sequence ID" value="KAJ6644135.1"/>
    <property type="molecule type" value="Genomic_DNA"/>
</dbReference>
<dbReference type="InterPro" id="IPR004302">
    <property type="entry name" value="Cellulose/chitin-bd_N"/>
</dbReference>
<dbReference type="Proteomes" id="UP001151699">
    <property type="component" value="Chromosome B"/>
</dbReference>
<evidence type="ECO:0000259" key="2">
    <source>
        <dbReference type="Pfam" id="PF03067"/>
    </source>
</evidence>
<protein>
    <recommendedName>
        <fullName evidence="2">Chitin-binding type-4 domain-containing protein</fullName>
    </recommendedName>
</protein>
<sequence length="214" mass="23281">MYKFLLVIALAVVHVSAHGRLWRPISRSSVWRDPAFASHNPPQNWDDIQLWCGAAHQPDNPGTNCGPCGDPVGQARPRDNEIGGRWDRGIITGRYTAGGIIPIEVQLTAAHLGFFEFRICNQPGNHNGETQACFNQHLLQRTDGGGSRVNVDGPRTYSQQFRLPANLRCTRCVLQWNYRAGNNWGTGGACGAGVSGLGCGPQETFRGCADIAIS</sequence>